<dbReference type="InterPro" id="IPR024317">
    <property type="entry name" value="Dynein_heavy_chain_D4_dom"/>
</dbReference>
<keyword evidence="10" id="KW-0243">Dynein</keyword>
<dbReference type="FunFam" id="1.10.8.720:FF:000001">
    <property type="entry name" value="dynein heavy chain 7, axonemal"/>
    <property type="match status" value="1"/>
</dbReference>
<dbReference type="Gene3D" id="1.20.920.20">
    <property type="match status" value="1"/>
</dbReference>
<dbReference type="FunFam" id="3.40.50.300:FF:001328">
    <property type="entry name" value="Dynein heavy chain 6, axonemal"/>
    <property type="match status" value="1"/>
</dbReference>
<dbReference type="FunFam" id="1.20.140.100:FF:000004">
    <property type="entry name" value="Dynein axonemal heavy chain 6"/>
    <property type="match status" value="1"/>
</dbReference>
<dbReference type="FunFam" id="1.10.8.710:FF:000004">
    <property type="entry name" value="Dynein axonemal heavy chain 6"/>
    <property type="match status" value="1"/>
</dbReference>
<dbReference type="Pfam" id="PF12774">
    <property type="entry name" value="AAA_6"/>
    <property type="match status" value="1"/>
</dbReference>
<dbReference type="InterPro" id="IPR004273">
    <property type="entry name" value="Dynein_heavy_D6_P-loop"/>
</dbReference>
<dbReference type="GO" id="GO:0005524">
    <property type="term" value="F:ATP binding"/>
    <property type="evidence" value="ECO:0007669"/>
    <property type="project" value="UniProtKB-KW"/>
</dbReference>
<dbReference type="Pfam" id="PF22597">
    <property type="entry name" value="DYN_lid"/>
    <property type="match status" value="1"/>
</dbReference>
<dbReference type="InterPro" id="IPR041658">
    <property type="entry name" value="AAA_lid_11"/>
</dbReference>
<dbReference type="InterPro" id="IPR054354">
    <property type="entry name" value="DYNC2H1-like_lid"/>
</dbReference>
<keyword evidence="4" id="KW-0150">Chloroplast</keyword>
<dbReference type="FunFam" id="3.40.50.300:FF:000063">
    <property type="entry name" value="dynein heavy chain 6, axonemal"/>
    <property type="match status" value="1"/>
</dbReference>
<dbReference type="Gene3D" id="1.10.8.1220">
    <property type="match status" value="1"/>
</dbReference>
<evidence type="ECO:0000259" key="25">
    <source>
        <dbReference type="Pfam" id="PF18199"/>
    </source>
</evidence>
<dbReference type="GO" id="GO:0008569">
    <property type="term" value="F:minus-end-directed microtubule motor activity"/>
    <property type="evidence" value="ECO:0007669"/>
    <property type="project" value="InterPro"/>
</dbReference>
<dbReference type="Pfam" id="PF18199">
    <property type="entry name" value="Dynein_C"/>
    <property type="match status" value="1"/>
</dbReference>
<feature type="domain" description="Dynein heavy chain AAA 5 extension" evidence="23">
    <location>
        <begin position="1852"/>
        <end position="1976"/>
    </location>
</feature>
<dbReference type="Gene3D" id="3.20.180.20">
    <property type="entry name" value="Dynein heavy chain, N-terminal domain 2"/>
    <property type="match status" value="1"/>
</dbReference>
<dbReference type="Pfam" id="PF12780">
    <property type="entry name" value="AAA_8"/>
    <property type="match status" value="1"/>
</dbReference>
<comment type="caution">
    <text evidence="27">The sequence shown here is derived from an EMBL/GenBank/DDBJ whole genome shotgun (WGS) entry which is preliminary data.</text>
</comment>
<dbReference type="FunFam" id="3.40.50.300:FF:000223">
    <property type="entry name" value="Dynein heavy chain 3, axonemal"/>
    <property type="match status" value="1"/>
</dbReference>
<dbReference type="Gene3D" id="6.10.140.1060">
    <property type="match status" value="1"/>
</dbReference>
<evidence type="ECO:0000259" key="17">
    <source>
        <dbReference type="Pfam" id="PF03028"/>
    </source>
</evidence>
<feature type="domain" description="Dynein heavy chain AAA module D4" evidence="21">
    <location>
        <begin position="2340"/>
        <end position="2599"/>
    </location>
</feature>
<evidence type="ECO:0000259" key="20">
    <source>
        <dbReference type="Pfam" id="PF12777"/>
    </source>
</evidence>
<evidence type="ECO:0000256" key="9">
    <source>
        <dbReference type="ARBA" id="ARBA00022846"/>
    </source>
</evidence>
<dbReference type="Pfam" id="PF18198">
    <property type="entry name" value="AAA_lid_11"/>
    <property type="match status" value="1"/>
</dbReference>
<dbReference type="InterPro" id="IPR035699">
    <property type="entry name" value="AAA_6"/>
</dbReference>
<evidence type="ECO:0000256" key="6">
    <source>
        <dbReference type="ARBA" id="ARBA00022741"/>
    </source>
</evidence>
<dbReference type="Gene3D" id="1.10.472.130">
    <property type="match status" value="1"/>
</dbReference>
<keyword evidence="11 16" id="KW-0175">Coiled coil</keyword>
<feature type="domain" description="Dynein heavy chain linker" evidence="18">
    <location>
        <begin position="827"/>
        <end position="1229"/>
    </location>
</feature>
<evidence type="ECO:0000256" key="5">
    <source>
        <dbReference type="ARBA" id="ARBA00022701"/>
    </source>
</evidence>
<dbReference type="FunFam" id="3.20.180.20:FF:000003">
    <property type="entry name" value="Dynein heavy chain 12, axonemal"/>
    <property type="match status" value="1"/>
</dbReference>
<evidence type="ECO:0000256" key="1">
    <source>
        <dbReference type="ARBA" id="ARBA00004611"/>
    </source>
</evidence>
<keyword evidence="15" id="KW-0966">Cell projection</keyword>
<feature type="domain" description="Dynein heavy chain C-terminal" evidence="25">
    <location>
        <begin position="3743"/>
        <end position="4047"/>
    </location>
</feature>
<dbReference type="GO" id="GO:0005874">
    <property type="term" value="C:microtubule"/>
    <property type="evidence" value="ECO:0007669"/>
    <property type="project" value="UniProtKB-KW"/>
</dbReference>
<dbReference type="GO" id="GO:0003341">
    <property type="term" value="P:cilium movement"/>
    <property type="evidence" value="ECO:0007669"/>
    <property type="project" value="UniProtKB-ARBA"/>
</dbReference>
<dbReference type="Gene3D" id="1.10.8.710">
    <property type="match status" value="1"/>
</dbReference>
<dbReference type="Pfam" id="PF12777">
    <property type="entry name" value="MT"/>
    <property type="match status" value="1"/>
</dbReference>
<dbReference type="SUPFAM" id="SSF52540">
    <property type="entry name" value="P-loop containing nucleoside triphosphate hydrolases"/>
    <property type="match status" value="4"/>
</dbReference>
<dbReference type="InterPro" id="IPR026983">
    <property type="entry name" value="DHC"/>
</dbReference>
<evidence type="ECO:0000256" key="14">
    <source>
        <dbReference type="ARBA" id="ARBA00023212"/>
    </source>
</evidence>
<keyword evidence="9" id="KW-0282">Flagellum</keyword>
<dbReference type="OMA" id="HNVAKMV"/>
<organism evidence="27 28">
    <name type="scientific">Ceratopteris richardii</name>
    <name type="common">Triangle waterfern</name>
    <dbReference type="NCBI Taxonomy" id="49495"/>
    <lineage>
        <taxon>Eukaryota</taxon>
        <taxon>Viridiplantae</taxon>
        <taxon>Streptophyta</taxon>
        <taxon>Embryophyta</taxon>
        <taxon>Tracheophyta</taxon>
        <taxon>Polypodiopsida</taxon>
        <taxon>Polypodiidae</taxon>
        <taxon>Polypodiales</taxon>
        <taxon>Pteridineae</taxon>
        <taxon>Pteridaceae</taxon>
        <taxon>Parkerioideae</taxon>
        <taxon>Ceratopteris</taxon>
    </lineage>
</organism>
<feature type="domain" description="Dynein heavy chain AAA lid" evidence="24">
    <location>
        <begin position="3598"/>
        <end position="3737"/>
    </location>
</feature>
<dbReference type="Gene3D" id="1.20.140.100">
    <property type="entry name" value="Dynein heavy chain, N-terminal domain 2"/>
    <property type="match status" value="1"/>
</dbReference>
<dbReference type="OrthoDB" id="447173at2759"/>
<dbReference type="FunFam" id="1.10.8.1220:FF:000001">
    <property type="entry name" value="Dynein axonemal heavy chain 5"/>
    <property type="match status" value="1"/>
</dbReference>
<evidence type="ECO:0000256" key="10">
    <source>
        <dbReference type="ARBA" id="ARBA00023017"/>
    </source>
</evidence>
<dbReference type="FunFam" id="3.40.50.300:FF:002141">
    <property type="entry name" value="Dynein heavy chain"/>
    <property type="match status" value="1"/>
</dbReference>
<dbReference type="Gene3D" id="1.20.1270.280">
    <property type="match status" value="1"/>
</dbReference>
<evidence type="ECO:0000256" key="2">
    <source>
        <dbReference type="ARBA" id="ARBA00008887"/>
    </source>
</evidence>
<keyword evidence="4" id="KW-0934">Plastid</keyword>
<dbReference type="FunFam" id="1.20.920.30:FF:000005">
    <property type="entry name" value="Dynein, axonemal, heavy chain 2"/>
    <property type="match status" value="1"/>
</dbReference>
<feature type="coiled-coil region" evidence="16">
    <location>
        <begin position="3156"/>
        <end position="3183"/>
    </location>
</feature>
<dbReference type="Gene3D" id="1.20.58.1120">
    <property type="match status" value="1"/>
</dbReference>
<dbReference type="InterPro" id="IPR041228">
    <property type="entry name" value="Dynein_C"/>
</dbReference>
<evidence type="ECO:0000256" key="11">
    <source>
        <dbReference type="ARBA" id="ARBA00023054"/>
    </source>
</evidence>
<keyword evidence="8" id="KW-0067">ATP-binding</keyword>
<dbReference type="GO" id="GO:0060271">
    <property type="term" value="P:cilium assembly"/>
    <property type="evidence" value="ECO:0007669"/>
    <property type="project" value="UniProtKB-ARBA"/>
</dbReference>
<dbReference type="InterPro" id="IPR013602">
    <property type="entry name" value="Dynein_heavy_linker"/>
</dbReference>
<evidence type="ECO:0000256" key="15">
    <source>
        <dbReference type="ARBA" id="ARBA00023273"/>
    </source>
</evidence>
<dbReference type="GO" id="GO:0045505">
    <property type="term" value="F:dynein intermediate chain binding"/>
    <property type="evidence" value="ECO:0007669"/>
    <property type="project" value="InterPro"/>
</dbReference>
<dbReference type="InterPro" id="IPR043160">
    <property type="entry name" value="Dynein_C_barrel"/>
</dbReference>
<dbReference type="PANTHER" id="PTHR22878">
    <property type="entry name" value="DYNEIN HEAVY CHAIN 6, AXONEMAL-LIKE-RELATED"/>
    <property type="match status" value="1"/>
</dbReference>
<dbReference type="InterPro" id="IPR035706">
    <property type="entry name" value="AAA_9"/>
</dbReference>
<evidence type="ECO:0000259" key="24">
    <source>
        <dbReference type="Pfam" id="PF18198"/>
    </source>
</evidence>
<dbReference type="Gene3D" id="1.10.8.720">
    <property type="entry name" value="Region D6 of dynein motor"/>
    <property type="match status" value="1"/>
</dbReference>
<dbReference type="Gene3D" id="1.20.920.30">
    <property type="match status" value="1"/>
</dbReference>
<evidence type="ECO:0000259" key="23">
    <source>
        <dbReference type="Pfam" id="PF17852"/>
    </source>
</evidence>
<dbReference type="FunFam" id="1.20.920.20:FF:000006">
    <property type="entry name" value="Dynein, axonemal, heavy chain 6"/>
    <property type="match status" value="1"/>
</dbReference>
<comment type="similarity">
    <text evidence="2">Belongs to the dynein heavy chain family.</text>
</comment>
<keyword evidence="3" id="KW-0963">Cytoplasm</keyword>
<evidence type="ECO:0000313" key="27">
    <source>
        <dbReference type="EMBL" id="KAH7298146.1"/>
    </source>
</evidence>
<dbReference type="GO" id="GO:0005858">
    <property type="term" value="C:axonemal dynein complex"/>
    <property type="evidence" value="ECO:0007669"/>
    <property type="project" value="UniProtKB-ARBA"/>
</dbReference>
<evidence type="ECO:0000259" key="19">
    <source>
        <dbReference type="Pfam" id="PF12774"/>
    </source>
</evidence>
<dbReference type="InterPro" id="IPR042219">
    <property type="entry name" value="AAA_lid_11_sf"/>
</dbReference>
<dbReference type="Pfam" id="PF12781">
    <property type="entry name" value="AAA_9"/>
    <property type="match status" value="1"/>
</dbReference>
<dbReference type="Pfam" id="PF08393">
    <property type="entry name" value="DHC_N2"/>
    <property type="match status" value="1"/>
</dbReference>
<dbReference type="FunFam" id="3.10.490.20:FF:000001">
    <property type="entry name" value="dynein heavy chain 7, axonemal"/>
    <property type="match status" value="1"/>
</dbReference>
<gene>
    <name evidence="27" type="ORF">KP509_25G028800</name>
</gene>
<keyword evidence="28" id="KW-1185">Reference proteome</keyword>
<evidence type="ECO:0008006" key="29">
    <source>
        <dbReference type="Google" id="ProtNLM"/>
    </source>
</evidence>
<dbReference type="Pfam" id="PF17852">
    <property type="entry name" value="Dynein_AAA_lid"/>
    <property type="match status" value="1"/>
</dbReference>
<dbReference type="GO" id="GO:0051959">
    <property type="term" value="F:dynein light intermediate chain binding"/>
    <property type="evidence" value="ECO:0007669"/>
    <property type="project" value="InterPro"/>
</dbReference>
<dbReference type="EMBL" id="CM035430">
    <property type="protein sequence ID" value="KAH7298146.1"/>
    <property type="molecule type" value="Genomic_DNA"/>
</dbReference>
<dbReference type="InterPro" id="IPR024743">
    <property type="entry name" value="Dynein_HC_stalk"/>
</dbReference>
<proteinExistence type="inferred from homology"/>
<evidence type="ECO:0000259" key="18">
    <source>
        <dbReference type="Pfam" id="PF08393"/>
    </source>
</evidence>
<keyword evidence="6" id="KW-0547">Nucleotide-binding</keyword>
<feature type="domain" description="Dynein heavy chain region D6 P-loop" evidence="17">
    <location>
        <begin position="3453"/>
        <end position="3566"/>
    </location>
</feature>
<evidence type="ECO:0000256" key="7">
    <source>
        <dbReference type="ARBA" id="ARBA00022794"/>
    </source>
</evidence>
<feature type="domain" description="Dynein heavy chain hydrolytic ATP-binding dynein motor region" evidence="19">
    <location>
        <begin position="1358"/>
        <end position="1684"/>
    </location>
</feature>
<dbReference type="Proteomes" id="UP000825935">
    <property type="component" value="Chromosome 25"/>
</dbReference>
<dbReference type="Gene3D" id="3.40.50.300">
    <property type="entry name" value="P-loop containing nucleotide triphosphate hydrolases"/>
    <property type="match status" value="5"/>
</dbReference>
<protein>
    <recommendedName>
        <fullName evidence="29">Dynein heavy chain</fullName>
    </recommendedName>
</protein>
<dbReference type="Pfam" id="PF03028">
    <property type="entry name" value="Dynein_heavy"/>
    <property type="match status" value="1"/>
</dbReference>
<reference evidence="27" key="1">
    <citation type="submission" date="2021-08" db="EMBL/GenBank/DDBJ databases">
        <title>WGS assembly of Ceratopteris richardii.</title>
        <authorList>
            <person name="Marchant D.B."/>
            <person name="Chen G."/>
            <person name="Jenkins J."/>
            <person name="Shu S."/>
            <person name="Leebens-Mack J."/>
            <person name="Grimwood J."/>
            <person name="Schmutz J."/>
            <person name="Soltis P."/>
            <person name="Soltis D."/>
            <person name="Chen Z.-H."/>
        </authorList>
    </citation>
    <scope>NUCLEOTIDE SEQUENCE</scope>
    <source>
        <strain evidence="27">Whitten #5841</strain>
        <tissue evidence="27">Leaf</tissue>
    </source>
</reference>
<evidence type="ECO:0000313" key="28">
    <source>
        <dbReference type="Proteomes" id="UP000825935"/>
    </source>
</evidence>
<evidence type="ECO:0000256" key="3">
    <source>
        <dbReference type="ARBA" id="ARBA00022490"/>
    </source>
</evidence>
<dbReference type="FunFam" id="1.10.287.2620:FF:000002">
    <property type="entry name" value="Dynein heavy chain 2, axonemal"/>
    <property type="match status" value="1"/>
</dbReference>
<feature type="domain" description="Dynein 2 heavy chain 1 cytoplasmic ATPase lid" evidence="26">
    <location>
        <begin position="2184"/>
        <end position="2269"/>
    </location>
</feature>
<dbReference type="FunFam" id="1.20.1270.280:FF:000001">
    <property type="entry name" value="dynein heavy chain 7, axonemal"/>
    <property type="match status" value="1"/>
</dbReference>
<evidence type="ECO:0000256" key="12">
    <source>
        <dbReference type="ARBA" id="ARBA00023069"/>
    </source>
</evidence>
<comment type="subcellular location">
    <subcellularLocation>
        <location evidence="1">Cytoplasm</location>
        <location evidence="1">Cytoskeleton</location>
        <location evidence="1">Flagellum axoneme</location>
    </subcellularLocation>
</comment>
<evidence type="ECO:0000256" key="16">
    <source>
        <dbReference type="SAM" id="Coils"/>
    </source>
</evidence>
<feature type="coiled-coil region" evidence="16">
    <location>
        <begin position="2843"/>
        <end position="2905"/>
    </location>
</feature>
<dbReference type="PANTHER" id="PTHR22878:SF73">
    <property type="entry name" value="DYNEIN AXONEMAL HEAVY CHAIN 1"/>
    <property type="match status" value="1"/>
</dbReference>
<dbReference type="Pfam" id="PF12775">
    <property type="entry name" value="AAA_7"/>
    <property type="match status" value="1"/>
</dbReference>
<dbReference type="InterPro" id="IPR043157">
    <property type="entry name" value="Dynein_AAA1S"/>
</dbReference>
<keyword evidence="5" id="KW-0493">Microtubule</keyword>
<dbReference type="InterPro" id="IPR042222">
    <property type="entry name" value="Dynein_2_N"/>
</dbReference>
<dbReference type="InterPro" id="IPR041466">
    <property type="entry name" value="Dynein_AAA5_ext"/>
</dbReference>
<feature type="coiled-coil region" evidence="16">
    <location>
        <begin position="2656"/>
        <end position="2692"/>
    </location>
</feature>
<keyword evidence="13" id="KW-0505">Motor protein</keyword>
<evidence type="ECO:0000256" key="8">
    <source>
        <dbReference type="ARBA" id="ARBA00022840"/>
    </source>
</evidence>
<feature type="domain" description="Dynein heavy chain ATP-binding dynein motor region" evidence="22">
    <location>
        <begin position="2987"/>
        <end position="3208"/>
    </location>
</feature>
<keyword evidence="12" id="KW-0969">Cilium</keyword>
<accession>A0A8T2RNZ1</accession>
<sequence length="4052" mass="463596">MEDTVMQDVEDDLELEDIADGVSVSRKRPASEVLEFEDDVLNPIVMVPYVTKVGEIPRKVAIERRKRLYASQNLSELLYQEGLLMEDIKLCKGNLPLHAFDNTDFETRQPSQWVDKARKAPAKGASLDSQNKCIWKDCKVLDYTGDGEMYLVQWMDTGQTSWIPRILLHFKAENPTIYAKRFAQAYRLRDQIESLMRFNLYVDNMPKKDIPTLGPEQEERIRRLTVNTKSYIEKGLDVSKYLDEVNTELARVMNQIVLDYNLKRKNYSVREFTVHIDMESIEKPSNPVPMFGCIAVPKYDYGEKCSEFHFYSCITRNEVIFATVKLKAECNKVLKLNLLNTHYNKSLRLEDFEQMQAQSIEQTSIHLRDSWTSVLKNIIRSSFKDVGKGWFNLQECDLDAYDASKLKRFLRMVRYMMEDSVRYLVEDTLVRYCNFIERHCGNATVDVIDIDCVSTTWPQCDSKILKKPPLLALEILNSEENVFSYNTPLKNFEDVICKAFDNAVLCTQSILQIEAAVMEKLMWSKVPAIGSVNLLEDEIITLKARVQAAIRKAITIANSYLEKFKAFESMLKVEASSYKSELESKKLPLKDLLSEARIHKTDQDDIERRIPTTITFGPFIVTCKKVRALLVQRKAQLTDIVLGLIAQFPRTMGEEISQKFEDKERQLKVKTRCVEDVVAQREYIAKLPMAINELRAEIDMTEVYYDALDELNYALPDSDFNKKWALQSWPSKIEKLVEKTEKILAADCEKYQREMEEEQKAFVVTVENLETTVSSFSRYTDLNQSEFVASEARKIDEQLRMAEAKAKLFNSRETLFGVPPTDYARLRKTVEVFEPYSYLWITADSWKKSYEVWMNGCFLNLNPDEVEKNVTSWYKGLFKVGRIFTQKEATALAADSEEIRKQVGEFKPFVPLIAAFLQPGMRARHWDQLTAELKMDMHFTEEFTLAKGLEMGLMDHLDIISSVADVASKEFGIETTLTKMEADWKMLEMQVMVYKETGTYIIKIDETILQQLDDHIATTQSISFSPFKKPFEDKITKWEAQLVLVSEIIDEWFALQRQWMYLEPIFSSSDIQTQLPIESKRFNTINVVWRKILNQAHATPNILTMCSSKKLLEQLRESNKMIDMVQKGLADYLETKRLAFCRFFFLSNDELLQILSQAKNPLAVQPHLRKCFEAISELDFRPDLEIVAMNSAEGEKVPFATTMQPLGNVEIWLSEVEKKMKQSIHQQVKLSLAAYQCTERTDWVQVWPGQIVLCGSSVYWTQQVEDAINADRLQEHFSNVQVAQLLALTDLVRKPLTRLARLTLGALIVIDVHARDVVQKLIDEKVKAVTDFEWVSQLRYYWENENIFVRMVQASLSYGYEYLGNTPRLVITPLTDRCYMTLMGALHLNLGGAPAGPAGTGKTETTKDLAKALAKQCVVFNCSDGLDYIAMGKFFKGLASCGAWACFDEFNRIDLEVLSVIAQQILTIQLAIQQKLKRFIFEDTEISLDPSCSVFITMNPGYAGRSELPDNLKALFRPCAMMVPDYALIGEISLFSFGFRQANPLARKMVTTFKLCSEQLSSQDHYDYGMRAVKSVIVAAGNLKRAYPDENEEVLLLRGLCDVNVPKFLSQDLPLFAGIIKDLFPGVQPPKISYDDLLRALSSVCSELNIQPVEAFTTKIIQLYETTLVRHGLMLVGPTGGGKTMCYQSLAMAMSLLNSEGSTVYQKVKTVCLNPKSITMGQLYGDFDENTHEWTDGVLACYMRELAGDPSPDKKWLMFDGPVDAIWIENMNTVLDDNKKLCLVSGEIIQMSPVMTMMFEVEDLAVASPATVSRCGMVYMEPGSRGVDVLFTSWIQRISPSVAAHKDKLYFLFKELIIGTVKLVKRSLKQTVATTEDNLILSLFNIMDSLIVPFSNEGSQLKEEELEKLSQVVEPLFLFSLIWSAGATCDNDSRAKFDSYFRDSIADLHVEKPPPDELDVFGYFFDQNTLEWIDWMQTFPKYICNPDKPFSELIVPTADSVRSKYILQSLIQIGKHVLCVGETGTGKTLVVQDKLLNDMNDSYIPIFINFSARTSANQTQDLIDSKTEKRRKGVYGPPPTKRFVIFVDDLNMPQREKYFAQPPIEILRQWMDHKGWYERKPPCAFRTLVDIQFVGCMGPPGGGRNVVTNRFLRHFNFLSFNEMSDESLFLIFNTILDATLVAKFSEAVQDVGKNIVNATIEIYNSIRMELLPTPSKSHYTFNLRDLSKVIQGVFRADPKHTESVQSIVSLWLHEAMRVFQDRLINEEDRLWFSNCLADQLEKQFKLEWNEVVTTDRLIYCDFLIPGAEPRVYEQVTDFSNLSQVIEQYLEDYNSVNSTPMKLVMFLDAIEHAARICRVIRLPLGNALLLGVGGSGRQSLTKLATFMEDFELFQIEIAKGYGNNEWRDDLKRMLLKAGVDDKEITFLFSDTQIVMESFLEDINNILNSGEVPNIWKNEDLDLIANAMRPLLQQKGIPATKIALQTTFLRRVRQNLHVVICMSPIGDAIRTRLRMFPSLVNCCTIDWFHEWPEEALRSVATNFIAGTQLLEDQQVMAVVELCVFTHQSVEHASREFYEEQRRHVYVTPTSYLELLQTYIKLLDEKRDELGQLKGRLEAGLDKLETTASDVEVMQKELVRLQPVLEATVQEANEMMLTISEDKKNADITKQEVAKQEAEANVQAAEAKAIADSAQRDVDQAMPALENALSSLKNLTKADIVEVKSLKNPPEGVKMVMEATCIMFQAAPKMVPDPNKLGKKIPDYWEASTKLLTDPQKFLESLLQFDKDNISASTIEKIEPYMEMEAFTPEQVARVSKACTSICMWVRAMHAYYLVCLVVAPKRAQLAIAQAQLDATMQMLEGAQSKLKEVERKIERLEADLDAAVRKKDELEKKASDCRKRLERAGKLIGGLGGERTRWGETISILTVNIENIVGDAAIAAGAIAYAGPFTPPYRKRLTIEWRQKLIDFKVPHTPDVDLQVVLKDPVKMRSWNIAGLPSDSLSEDNGIIVFKARRWPLMIDPQGQANKWIKNMYKEVGIDVIKLSEKDYLRTLENAVRFGRVVLLENVLENLDPALEPLLLQQKYKQGGQEVIKIGDNIIPYHNEFRLYITTKLSNPHYPPEVSVKVTLLNFFVTPEGLEEQLLGQVVTKERPDLAEMKNHLTISNANMKRELKEIETKILHLLSKAQGNILDDEVLINTLSQSKITSDEITIKVSEAEKTEIAIDETREVYRKVATRASRLFFCISDLATVDPMYQYSLPWFISLFNKAMDGATQASLIEKRIVNLNEYFTYSLYVNVCRSLFEKHKLMFSLMLCIKILQEMNLVDTYEWQFLLSGATSSTMNQPNPAPDWLTDKSWIEILHLSKLENFHGFEDHFIENIPHYKKIFDSSDAHQERLPEDWDEKLNKLQKLLILRCLRVDKALLGIQDFVSSNLGQRFIEPPAFDLGVCYKDGSPSSPLIFVLSSGADPMADLLKLAEDLRFTKKFEKVSLGQGQGPKAEKLLELGMERGMWVCLQNCHLSQSWMPALEHIVDNIDPEKVHKDFRLWLTSMPSPEFPVSILQNGVKMTLEPPKGLKSNLLRSYLRFTDKLLNDCTKPEEWKRFLFTTCLFHAVIQERRKFGALGWNIRYEFTDGDLTVCQTQIRMFLNEYNVIPYKVIRFLCGEINYGGRVTDDKDRRLINNLLLKFVIPEAIEEPKYSFSESGVYYMPDATNVNAFVTYIKELPLVPKPEIFGLHENADITCDQNESYLVFNTLLLFQPRERVSGQGGLSREDTIMMSCQDILAKLPTPYDIEAVLQKYPTMYTESMNTVLTQECIRYNGLLHVMEVSLKEALKALKGLVMMSPELEMLCSSIFNNQVPDLWANKAYPSLKPLSSWVVDLLQRTEFIQKWIDEGAPAVYWMSGFFFPQAFLTGTLQNFARKYRYPIDTVGFNFIIKDGSTVQTLTKPPDDGCYIRGLYLEGCRWDYQKHILTESRPKELYTELPILWLKPVQFRKPPESGIYECPVYKTVLRAGTLSTTGHSTNFVMYIELPTDKPQAHWINRGVGLFTSLAY</sequence>
<dbReference type="FunFam" id="3.40.50.300:FF:000362">
    <property type="entry name" value="Dynein, axonemal, heavy chain 6"/>
    <property type="match status" value="1"/>
</dbReference>
<dbReference type="Gene3D" id="1.10.287.2620">
    <property type="match status" value="1"/>
</dbReference>
<name>A0A8T2RNZ1_CERRI</name>
<feature type="domain" description="Dynein heavy chain coiled coil stalk" evidence="20">
    <location>
        <begin position="2613"/>
        <end position="2956"/>
    </location>
</feature>
<dbReference type="InterPro" id="IPR042228">
    <property type="entry name" value="Dynein_linker_3"/>
</dbReference>
<dbReference type="Gene3D" id="3.10.490.20">
    <property type="match status" value="1"/>
</dbReference>
<keyword evidence="14" id="KW-0206">Cytoskeleton</keyword>
<dbReference type="InterPro" id="IPR027417">
    <property type="entry name" value="P-loop_NTPase"/>
</dbReference>
<evidence type="ECO:0000259" key="22">
    <source>
        <dbReference type="Pfam" id="PF12781"/>
    </source>
</evidence>
<dbReference type="FunFam" id="1.20.58.1120:FF:000005">
    <property type="entry name" value="Dynein, axonemal, heavy chain 12"/>
    <property type="match status" value="1"/>
</dbReference>
<keyword evidence="7" id="KW-0970">Cilium biogenesis/degradation</keyword>
<evidence type="ECO:0000256" key="4">
    <source>
        <dbReference type="ARBA" id="ARBA00022528"/>
    </source>
</evidence>
<evidence type="ECO:0000256" key="13">
    <source>
        <dbReference type="ARBA" id="ARBA00023175"/>
    </source>
</evidence>
<evidence type="ECO:0000259" key="21">
    <source>
        <dbReference type="Pfam" id="PF12780"/>
    </source>
</evidence>
<evidence type="ECO:0000259" key="26">
    <source>
        <dbReference type="Pfam" id="PF22597"/>
    </source>
</evidence>